<evidence type="ECO:0000259" key="4">
    <source>
        <dbReference type="Pfam" id="PF14905"/>
    </source>
</evidence>
<dbReference type="PANTHER" id="PTHR40980">
    <property type="entry name" value="PLUG DOMAIN-CONTAINING PROTEIN"/>
    <property type="match status" value="1"/>
</dbReference>
<keyword evidence="2" id="KW-0472">Membrane</keyword>
<sequence>MLVRAAYASTINRPEFRELAPFRFYDFNLNADIQGNYALQTAKVQNLDLRWELYPTTGEQITVGAFYKHFTNPIENYLLTTASGANSLSYAFVNTKSAQNYGVELEVRKSLGSFSDLPLLQRFSVVGNGSYIFSRIDLGETVRVPDASGRVEPQNVTDTQTRRRPLQNQSPYLINLGAYYTDEAHGTQLSAMYNVAGPRIYAVGTVVNPTVYEASRNVVDLVATQRLAKHWELRAALQDLFNQPVKLVQDSDRNDQYSKGDQTVRSFRRGSNTSLGVTYTW</sequence>
<dbReference type="SUPFAM" id="SSF56935">
    <property type="entry name" value="Porins"/>
    <property type="match status" value="1"/>
</dbReference>
<organism evidence="5 6">
    <name type="scientific">Hymenobacter humi</name>
    <dbReference type="NCBI Taxonomy" id="1411620"/>
    <lineage>
        <taxon>Bacteria</taxon>
        <taxon>Pseudomonadati</taxon>
        <taxon>Bacteroidota</taxon>
        <taxon>Cytophagia</taxon>
        <taxon>Cytophagales</taxon>
        <taxon>Hymenobacteraceae</taxon>
        <taxon>Hymenobacter</taxon>
    </lineage>
</organism>
<evidence type="ECO:0000313" key="6">
    <source>
        <dbReference type="Proteomes" id="UP001596513"/>
    </source>
</evidence>
<dbReference type="Gene3D" id="2.40.170.20">
    <property type="entry name" value="TonB-dependent receptor, beta-barrel domain"/>
    <property type="match status" value="1"/>
</dbReference>
<comment type="caution">
    <text evidence="5">The sequence shown here is derived from an EMBL/GenBank/DDBJ whole genome shotgun (WGS) entry which is preliminary data.</text>
</comment>
<keyword evidence="3" id="KW-0998">Cell outer membrane</keyword>
<dbReference type="PANTHER" id="PTHR40980:SF5">
    <property type="entry name" value="TONB-DEPENDENT RECEPTOR"/>
    <property type="match status" value="1"/>
</dbReference>
<evidence type="ECO:0000256" key="1">
    <source>
        <dbReference type="ARBA" id="ARBA00004442"/>
    </source>
</evidence>
<reference evidence="6" key="1">
    <citation type="journal article" date="2019" name="Int. J. Syst. Evol. Microbiol.">
        <title>The Global Catalogue of Microorganisms (GCM) 10K type strain sequencing project: providing services to taxonomists for standard genome sequencing and annotation.</title>
        <authorList>
            <consortium name="The Broad Institute Genomics Platform"/>
            <consortium name="The Broad Institute Genome Sequencing Center for Infectious Disease"/>
            <person name="Wu L."/>
            <person name="Ma J."/>
        </authorList>
    </citation>
    <scope>NUCLEOTIDE SEQUENCE [LARGE SCALE GENOMIC DNA]</scope>
    <source>
        <strain evidence="6">JCM 19635</strain>
    </source>
</reference>
<feature type="domain" description="Outer membrane protein beta-barrel" evidence="4">
    <location>
        <begin position="5"/>
        <end position="268"/>
    </location>
</feature>
<evidence type="ECO:0000256" key="2">
    <source>
        <dbReference type="ARBA" id="ARBA00023136"/>
    </source>
</evidence>
<evidence type="ECO:0000313" key="5">
    <source>
        <dbReference type="EMBL" id="MFC7671074.1"/>
    </source>
</evidence>
<dbReference type="RefSeq" id="WP_380206948.1">
    <property type="nucleotide sequence ID" value="NZ_JBHTEK010000005.1"/>
</dbReference>
<dbReference type="Pfam" id="PF14905">
    <property type="entry name" value="OMP_b-brl_3"/>
    <property type="match status" value="1"/>
</dbReference>
<accession>A0ABW2UE04</accession>
<dbReference type="InterPro" id="IPR041700">
    <property type="entry name" value="OMP_b-brl_3"/>
</dbReference>
<gene>
    <name evidence="5" type="ORF">ACFQT0_29530</name>
</gene>
<dbReference type="EMBL" id="JBHTEK010000005">
    <property type="protein sequence ID" value="MFC7671074.1"/>
    <property type="molecule type" value="Genomic_DNA"/>
</dbReference>
<protein>
    <submittedName>
        <fullName evidence="5">Outer membrane beta-barrel protein</fullName>
    </submittedName>
</protein>
<comment type="subcellular location">
    <subcellularLocation>
        <location evidence="1">Cell outer membrane</location>
    </subcellularLocation>
</comment>
<dbReference type="Proteomes" id="UP001596513">
    <property type="component" value="Unassembled WGS sequence"/>
</dbReference>
<keyword evidence="6" id="KW-1185">Reference proteome</keyword>
<evidence type="ECO:0000256" key="3">
    <source>
        <dbReference type="ARBA" id="ARBA00023237"/>
    </source>
</evidence>
<name>A0ABW2UE04_9BACT</name>
<dbReference type="InterPro" id="IPR036942">
    <property type="entry name" value="Beta-barrel_TonB_sf"/>
</dbReference>
<proteinExistence type="predicted"/>